<name>A0A543JCU2_9PSEU</name>
<keyword evidence="2" id="KW-1185">Reference proteome</keyword>
<protein>
    <submittedName>
        <fullName evidence="1">Uncharacterized protein</fullName>
    </submittedName>
</protein>
<organism evidence="1 2">
    <name type="scientific">Saccharothrix saharensis</name>
    <dbReference type="NCBI Taxonomy" id="571190"/>
    <lineage>
        <taxon>Bacteria</taxon>
        <taxon>Bacillati</taxon>
        <taxon>Actinomycetota</taxon>
        <taxon>Actinomycetes</taxon>
        <taxon>Pseudonocardiales</taxon>
        <taxon>Pseudonocardiaceae</taxon>
        <taxon>Saccharothrix</taxon>
    </lineage>
</organism>
<dbReference type="OrthoDB" id="3697543at2"/>
<reference evidence="1 2" key="1">
    <citation type="submission" date="2019-06" db="EMBL/GenBank/DDBJ databases">
        <title>Sequencing the genomes of 1000 actinobacteria strains.</title>
        <authorList>
            <person name="Klenk H.-P."/>
        </authorList>
    </citation>
    <scope>NUCLEOTIDE SEQUENCE [LARGE SCALE GENOMIC DNA]</scope>
    <source>
        <strain evidence="1 2">DSM 45456</strain>
    </source>
</reference>
<sequence length="66" mass="7527">MPHDDLLLAVAMQRMHDDHHAAASHRLAGSKRLRSLSGRVRLDWRVVRDQRVLVASVGFSWRRAAS</sequence>
<evidence type="ECO:0000313" key="1">
    <source>
        <dbReference type="EMBL" id="TQM80596.1"/>
    </source>
</evidence>
<comment type="caution">
    <text evidence="1">The sequence shown here is derived from an EMBL/GenBank/DDBJ whole genome shotgun (WGS) entry which is preliminary data.</text>
</comment>
<dbReference type="EMBL" id="VFPP01000001">
    <property type="protein sequence ID" value="TQM80596.1"/>
    <property type="molecule type" value="Genomic_DNA"/>
</dbReference>
<gene>
    <name evidence="1" type="ORF">FHX81_2934</name>
</gene>
<evidence type="ECO:0000313" key="2">
    <source>
        <dbReference type="Proteomes" id="UP000316628"/>
    </source>
</evidence>
<dbReference type="AlphaFoldDB" id="A0A543JCU2"/>
<proteinExistence type="predicted"/>
<accession>A0A543JCU2</accession>
<dbReference type="Proteomes" id="UP000316628">
    <property type="component" value="Unassembled WGS sequence"/>
</dbReference>
<dbReference type="RefSeq" id="WP_141978671.1">
    <property type="nucleotide sequence ID" value="NZ_VFPP01000001.1"/>
</dbReference>